<feature type="transmembrane region" description="Helical" evidence="18">
    <location>
        <begin position="323"/>
        <end position="343"/>
    </location>
</feature>
<keyword evidence="6" id="KW-0813">Transport</keyword>
<feature type="transmembrane region" description="Helical" evidence="18">
    <location>
        <begin position="178"/>
        <end position="195"/>
    </location>
</feature>
<dbReference type="GO" id="GO:0005743">
    <property type="term" value="C:mitochondrial inner membrane"/>
    <property type="evidence" value="ECO:0007669"/>
    <property type="project" value="UniProtKB-SubCell"/>
</dbReference>
<keyword evidence="8 18" id="KW-0812">Transmembrane</keyword>
<keyword evidence="13 18" id="KW-0520">NAD</keyword>
<keyword evidence="16 18" id="KW-0472">Membrane</keyword>
<dbReference type="GO" id="GO:0006120">
    <property type="term" value="P:mitochondrial electron transport, NADH to ubiquinone"/>
    <property type="evidence" value="ECO:0007669"/>
    <property type="project" value="InterPro"/>
</dbReference>
<dbReference type="Pfam" id="PF06444">
    <property type="entry name" value="NADH_dehy_S2_C"/>
    <property type="match status" value="1"/>
</dbReference>
<dbReference type="InterPro" id="IPR003917">
    <property type="entry name" value="NADH_UbQ_OxRdtase_chain2"/>
</dbReference>
<dbReference type="InterPro" id="IPR050175">
    <property type="entry name" value="Complex_I_Subunit_2"/>
</dbReference>
<comment type="similarity">
    <text evidence="3 18">Belongs to the complex I subunit 2 family.</text>
</comment>
<sequence length="344" mass="40005">MFKNSTKLLFFFTLMMGTLISVSSNSWLSAWMGLEINLLSFIPLMINTNNLMSTEASLKYFLTQALASSVLLFSVILFMYLSQIEWMMENILTTNYSFLMINSTLLLKSGAAPFHFWFPGVMEGLNWMNNLILMTWQKIAPLMLISYYILPNFFCIIIVLSVLFGSLGGLNQTSLRKLMAFSSINHLGWLIAAMISKESLWEIYFLIYSLLSFTMVFIFNSFKLFNINQIFSMQMTSPINKICLFISLLSLGGLPPFLGFLPKWLVIQSMTMNNFYLVIFLMVCLTLITLYFYMRICYASFMMNYWTPMWNNSISYNNFNMKMTLCLTSFSMFGLILVNFFFFF</sequence>
<evidence type="ECO:0000256" key="12">
    <source>
        <dbReference type="ARBA" id="ARBA00022989"/>
    </source>
</evidence>
<keyword evidence="10 18" id="KW-1278">Translocase</keyword>
<evidence type="ECO:0000256" key="16">
    <source>
        <dbReference type="ARBA" id="ARBA00023136"/>
    </source>
</evidence>
<feature type="domain" description="NADH:quinone oxidoreductase/Mrp antiporter transmembrane" evidence="19">
    <location>
        <begin position="24"/>
        <end position="289"/>
    </location>
</feature>
<comment type="function">
    <text evidence="1">Core subunit of the mitochondrial membrane respiratory chain NADH dehydrogenase (Complex I) that is believed to belong to the minimal assembly required for catalysis. Complex I functions in the transfer of electrons from NADH to the respiratory chain. The immediate electron acceptor for the enzyme is believed to be ubiquinone.</text>
</comment>
<dbReference type="RefSeq" id="YP_009261940.1">
    <property type="nucleotide sequence ID" value="NC_030519.1"/>
</dbReference>
<evidence type="ECO:0000256" key="9">
    <source>
        <dbReference type="ARBA" id="ARBA00022792"/>
    </source>
</evidence>
<feature type="transmembrane region" description="Helical" evidence="18">
    <location>
        <begin position="274"/>
        <end position="294"/>
    </location>
</feature>
<dbReference type="GeneID" id="28254380"/>
<proteinExistence type="inferred from homology"/>
<dbReference type="AlphaFoldDB" id="A0A192U6C9"/>
<evidence type="ECO:0000256" key="6">
    <source>
        <dbReference type="ARBA" id="ARBA00022448"/>
    </source>
</evidence>
<evidence type="ECO:0000259" key="20">
    <source>
        <dbReference type="Pfam" id="PF06444"/>
    </source>
</evidence>
<keyword evidence="15 18" id="KW-0496">Mitochondrion</keyword>
<evidence type="ECO:0000256" key="13">
    <source>
        <dbReference type="ARBA" id="ARBA00023027"/>
    </source>
</evidence>
<dbReference type="EMBL" id="KT970064">
    <property type="protein sequence ID" value="AMN09057.1"/>
    <property type="molecule type" value="Genomic_DNA"/>
</dbReference>
<evidence type="ECO:0000256" key="15">
    <source>
        <dbReference type="ARBA" id="ARBA00023128"/>
    </source>
</evidence>
<comment type="function">
    <text evidence="18">Core subunit of the mitochondrial membrane respiratory chain NADH dehydrogenase (Complex I) which catalyzes electron transfer from NADH through the respiratory chain, using ubiquinone as an electron acceptor. Essential for the catalytic activity and assembly of complex I.</text>
</comment>
<evidence type="ECO:0000256" key="8">
    <source>
        <dbReference type="ARBA" id="ARBA00022692"/>
    </source>
</evidence>
<keyword evidence="9 18" id="KW-0999">Mitochondrion inner membrane</keyword>
<comment type="subcellular location">
    <subcellularLocation>
        <location evidence="2 18">Mitochondrion inner membrane</location>
        <topology evidence="2 18">Multi-pass membrane protein</topology>
    </subcellularLocation>
</comment>
<dbReference type="PRINTS" id="PR01436">
    <property type="entry name" value="NADHDHGNASE2"/>
</dbReference>
<dbReference type="CTD" id="4536"/>
<evidence type="ECO:0000256" key="7">
    <source>
        <dbReference type="ARBA" id="ARBA00022660"/>
    </source>
</evidence>
<evidence type="ECO:0000256" key="18">
    <source>
        <dbReference type="RuleBase" id="RU003403"/>
    </source>
</evidence>
<evidence type="ECO:0000256" key="4">
    <source>
        <dbReference type="ARBA" id="ARBA00012944"/>
    </source>
</evidence>
<evidence type="ECO:0000256" key="5">
    <source>
        <dbReference type="ARBA" id="ARBA00021008"/>
    </source>
</evidence>
<gene>
    <name evidence="21" type="primary">ND2</name>
</gene>
<evidence type="ECO:0000256" key="11">
    <source>
        <dbReference type="ARBA" id="ARBA00022982"/>
    </source>
</evidence>
<accession>A0A192U6C9</accession>
<organism evidence="21">
    <name type="scientific">Symplecta hybrida</name>
    <dbReference type="NCBI Taxonomy" id="1807361"/>
    <lineage>
        <taxon>Eukaryota</taxon>
        <taxon>Metazoa</taxon>
        <taxon>Ecdysozoa</taxon>
        <taxon>Arthropoda</taxon>
        <taxon>Hexapoda</taxon>
        <taxon>Insecta</taxon>
        <taxon>Pterygota</taxon>
        <taxon>Neoptera</taxon>
        <taxon>Endopterygota</taxon>
        <taxon>Diptera</taxon>
        <taxon>Nematocera</taxon>
        <taxon>Tipuloidea</taxon>
        <taxon>Symplecta</taxon>
    </lineage>
</organism>
<dbReference type="InterPro" id="IPR010933">
    <property type="entry name" value="NADH_DH_su2_C"/>
</dbReference>
<name>A0A192U6C9_9DIPT</name>
<evidence type="ECO:0000256" key="14">
    <source>
        <dbReference type="ARBA" id="ARBA00023075"/>
    </source>
</evidence>
<protein>
    <recommendedName>
        <fullName evidence="5 18">NADH-ubiquinone oxidoreductase chain 2</fullName>
        <ecNumber evidence="4 18">7.1.1.2</ecNumber>
    </recommendedName>
</protein>
<feature type="transmembrane region" description="Helical" evidence="18">
    <location>
        <begin position="201"/>
        <end position="222"/>
    </location>
</feature>
<comment type="catalytic activity">
    <reaction evidence="17 18">
        <text>a ubiquinone + NADH + 5 H(+)(in) = a ubiquinol + NAD(+) + 4 H(+)(out)</text>
        <dbReference type="Rhea" id="RHEA:29091"/>
        <dbReference type="Rhea" id="RHEA-COMP:9565"/>
        <dbReference type="Rhea" id="RHEA-COMP:9566"/>
        <dbReference type="ChEBI" id="CHEBI:15378"/>
        <dbReference type="ChEBI" id="CHEBI:16389"/>
        <dbReference type="ChEBI" id="CHEBI:17976"/>
        <dbReference type="ChEBI" id="CHEBI:57540"/>
        <dbReference type="ChEBI" id="CHEBI:57945"/>
        <dbReference type="EC" id="7.1.1.2"/>
    </reaction>
</comment>
<feature type="transmembrane region" description="Helical" evidence="18">
    <location>
        <begin position="138"/>
        <end position="166"/>
    </location>
</feature>
<feature type="transmembrane region" description="Helical" evidence="18">
    <location>
        <begin position="242"/>
        <end position="262"/>
    </location>
</feature>
<dbReference type="PANTHER" id="PTHR46552">
    <property type="entry name" value="NADH-UBIQUINONE OXIDOREDUCTASE CHAIN 2"/>
    <property type="match status" value="1"/>
</dbReference>
<dbReference type="PANTHER" id="PTHR46552:SF1">
    <property type="entry name" value="NADH-UBIQUINONE OXIDOREDUCTASE CHAIN 2"/>
    <property type="match status" value="1"/>
</dbReference>
<keyword evidence="11 18" id="KW-0249">Electron transport</keyword>
<dbReference type="InterPro" id="IPR001750">
    <property type="entry name" value="ND/Mrp_TM"/>
</dbReference>
<dbReference type="Pfam" id="PF00361">
    <property type="entry name" value="Proton_antipo_M"/>
    <property type="match status" value="1"/>
</dbReference>
<evidence type="ECO:0000256" key="17">
    <source>
        <dbReference type="ARBA" id="ARBA00049551"/>
    </source>
</evidence>
<keyword evidence="12 18" id="KW-1133">Transmembrane helix</keyword>
<dbReference type="GO" id="GO:0008137">
    <property type="term" value="F:NADH dehydrogenase (ubiquinone) activity"/>
    <property type="evidence" value="ECO:0007669"/>
    <property type="project" value="UniProtKB-EC"/>
</dbReference>
<feature type="transmembrane region" description="Helical" evidence="18">
    <location>
        <begin position="60"/>
        <end position="81"/>
    </location>
</feature>
<reference evidence="21" key="1">
    <citation type="submission" date="2015-10" db="EMBL/GenBank/DDBJ databases">
        <title>Comparative mt genomics of the Tipuloidea (Diptera: Nematocera: Tipulomorpha) and its implications for the phylogeny of the Tipulomorpha.</title>
        <authorList>
            <person name="Zhang X."/>
            <person name="Kang Z."/>
            <person name="Mao M."/>
            <person name="Li X."/>
            <person name="Nakamura T."/>
            <person name="de Jong H."/>
            <person name="Wang M."/>
            <person name="Yang D."/>
        </authorList>
    </citation>
    <scope>NUCLEOTIDE SEQUENCE</scope>
</reference>
<geneLocation type="mitochondrion" evidence="21"/>
<feature type="domain" description="NADH dehydrogenase subunit 2 C-terminal" evidence="20">
    <location>
        <begin position="290"/>
        <end position="339"/>
    </location>
</feature>
<dbReference type="EC" id="7.1.1.2" evidence="4 18"/>
<feature type="transmembrane region" description="Helical" evidence="18">
    <location>
        <begin position="93"/>
        <end position="118"/>
    </location>
</feature>
<evidence type="ECO:0000256" key="1">
    <source>
        <dbReference type="ARBA" id="ARBA00003257"/>
    </source>
</evidence>
<evidence type="ECO:0000259" key="19">
    <source>
        <dbReference type="Pfam" id="PF00361"/>
    </source>
</evidence>
<keyword evidence="7 18" id="KW-0679">Respiratory chain</keyword>
<evidence type="ECO:0000256" key="10">
    <source>
        <dbReference type="ARBA" id="ARBA00022967"/>
    </source>
</evidence>
<evidence type="ECO:0000313" key="21">
    <source>
        <dbReference type="EMBL" id="AMN09057.1"/>
    </source>
</evidence>
<keyword evidence="14 18" id="KW-0830">Ubiquinone</keyword>
<evidence type="ECO:0000256" key="3">
    <source>
        <dbReference type="ARBA" id="ARBA00007012"/>
    </source>
</evidence>
<evidence type="ECO:0000256" key="2">
    <source>
        <dbReference type="ARBA" id="ARBA00004448"/>
    </source>
</evidence>